<evidence type="ECO:0000313" key="4">
    <source>
        <dbReference type="EMBL" id="KAH0739729.1"/>
    </source>
</evidence>
<dbReference type="Gene3D" id="3.90.1150.210">
    <property type="entry name" value="F-actin capping protein, beta subunit"/>
    <property type="match status" value="1"/>
</dbReference>
<dbReference type="Pfam" id="PF01267">
    <property type="entry name" value="F-actin_cap_A"/>
    <property type="match status" value="1"/>
</dbReference>
<evidence type="ECO:0000256" key="3">
    <source>
        <dbReference type="SAM" id="SignalP"/>
    </source>
</evidence>
<sequence length="575" mass="64907">MSRSLFSFKFVFFSLSLAASYTVTSTPTFYSFRKLKLRSSSASPSVPKASAADLLALLGPPQQALAVNSQEARQLRSCFKFLVPFSPSYQTPNRRSLSSKLSDDRRSINEENELIWWPPAPVMELARLAVDSGGDTASIQRTLDPTVVPVPDIEGSKEDRCELTRTPYGRLFINEEINSYLESLFEMIVARGPSVGLNVSLSRFDFFHGHVFLARDSGRLGILFHAKEYPAYDKEVFPCNMGYCQIGTNVSYDDSMNLRNILWLAPLASNSSNEWLAPGVLVVLDARPTGVIYKDLIPEYVQIARTLYEDDFGDVAFDVNYLNTGDVITRKGSYSTLSLSYYGLTVLITSFSEVDKDEYLDPQTAQVARVDHVKQVCKDVMPARDEELPSAFVEVYRSAMDAEIMKYVSETYPKGICSVYCTKGKDVEEPGFDFELVVVISAARHSPQNFCNGRWRSIWNIEFKDEIQSVEVRGEMQVGAHYFEEGNVQLDAKHECKDTTLIQSPDDSAISLVNIIRHHETEYLASLQTSYLKLPDTTFKDLRRKLPVTRTLFPWHNTAQFSLTRDIEKEFGIGK</sequence>
<organism evidence="4 5">
    <name type="scientific">Solanum tuberosum</name>
    <name type="common">Potato</name>
    <dbReference type="NCBI Taxonomy" id="4113"/>
    <lineage>
        <taxon>Eukaryota</taxon>
        <taxon>Viridiplantae</taxon>
        <taxon>Streptophyta</taxon>
        <taxon>Embryophyta</taxon>
        <taxon>Tracheophyta</taxon>
        <taxon>Spermatophyta</taxon>
        <taxon>Magnoliopsida</taxon>
        <taxon>eudicotyledons</taxon>
        <taxon>Gunneridae</taxon>
        <taxon>Pentapetalae</taxon>
        <taxon>asterids</taxon>
        <taxon>lamiids</taxon>
        <taxon>Solanales</taxon>
        <taxon>Solanaceae</taxon>
        <taxon>Solanoideae</taxon>
        <taxon>Solaneae</taxon>
        <taxon>Solanum</taxon>
    </lineage>
</organism>
<gene>
    <name evidence="4" type="ORF">KY290_038434</name>
</gene>
<comment type="caution">
    <text evidence="4">The sequence shown here is derived from an EMBL/GenBank/DDBJ whole genome shotgun (WGS) entry which is preliminary data.</text>
</comment>
<dbReference type="InterPro" id="IPR037282">
    <property type="entry name" value="CapZ_alpha/beta"/>
</dbReference>
<feature type="signal peptide" evidence="3">
    <location>
        <begin position="1"/>
        <end position="18"/>
    </location>
</feature>
<comment type="similarity">
    <text evidence="1">Belongs to the F-actin-capping protein alpha subunit family.</text>
</comment>
<name>A0ABQ7U0C4_SOLTU</name>
<keyword evidence="3" id="KW-0732">Signal</keyword>
<protein>
    <recommendedName>
        <fullName evidence="6">F-actin-capping protein subunit alpha</fullName>
    </recommendedName>
</protein>
<evidence type="ECO:0000313" key="5">
    <source>
        <dbReference type="Proteomes" id="UP000826656"/>
    </source>
</evidence>
<dbReference type="SUPFAM" id="SSF90096">
    <property type="entry name" value="Subunits of heterodimeric actin filament capping protein Capz"/>
    <property type="match status" value="1"/>
</dbReference>
<dbReference type="PROSITE" id="PS00748">
    <property type="entry name" value="F_ACTIN_CAPPING_A_1"/>
    <property type="match status" value="1"/>
</dbReference>
<keyword evidence="5" id="KW-1185">Reference proteome</keyword>
<dbReference type="Proteomes" id="UP000826656">
    <property type="component" value="Unassembled WGS sequence"/>
</dbReference>
<evidence type="ECO:0000256" key="1">
    <source>
        <dbReference type="ARBA" id="ARBA00010479"/>
    </source>
</evidence>
<dbReference type="PRINTS" id="PR00191">
    <property type="entry name" value="FACTINCAPA"/>
</dbReference>
<dbReference type="PROSITE" id="PS00749">
    <property type="entry name" value="F_ACTIN_CAPPING_A_2"/>
    <property type="match status" value="1"/>
</dbReference>
<evidence type="ECO:0000256" key="2">
    <source>
        <dbReference type="ARBA" id="ARBA00023203"/>
    </source>
</evidence>
<dbReference type="PANTHER" id="PTHR35759">
    <property type="entry name" value="BNAA09G03860D PROTEIN"/>
    <property type="match status" value="1"/>
</dbReference>
<proteinExistence type="inferred from homology"/>
<keyword evidence="2" id="KW-0009">Actin-binding</keyword>
<feature type="chain" id="PRO_5047205453" description="F-actin-capping protein subunit alpha" evidence="3">
    <location>
        <begin position="19"/>
        <end position="575"/>
    </location>
</feature>
<dbReference type="InterPro" id="IPR042489">
    <property type="entry name" value="CapZ_alpha_1"/>
</dbReference>
<dbReference type="PANTHER" id="PTHR35759:SF1">
    <property type="entry name" value="OS07G0673000 PROTEIN"/>
    <property type="match status" value="1"/>
</dbReference>
<reference evidence="4 5" key="1">
    <citation type="journal article" date="2021" name="bioRxiv">
        <title>Chromosome-scale and haplotype-resolved genome assembly of a tetraploid potato cultivar.</title>
        <authorList>
            <person name="Sun H."/>
            <person name="Jiao W.-B."/>
            <person name="Krause K."/>
            <person name="Campoy J.A."/>
            <person name="Goel M."/>
            <person name="Folz-Donahue K."/>
            <person name="Kukat C."/>
            <person name="Huettel B."/>
            <person name="Schneeberger K."/>
        </authorList>
    </citation>
    <scope>NUCLEOTIDE SEQUENCE [LARGE SCALE GENOMIC DNA]</scope>
    <source>
        <strain evidence="4">SolTubOtavaFocal</strain>
        <tissue evidence="4">Leaves</tissue>
    </source>
</reference>
<dbReference type="InterPro" id="IPR017865">
    <property type="entry name" value="F-actin_cap_asu_CS"/>
</dbReference>
<dbReference type="InterPro" id="IPR002189">
    <property type="entry name" value="CapZ_alpha"/>
</dbReference>
<evidence type="ECO:0008006" key="6">
    <source>
        <dbReference type="Google" id="ProtNLM"/>
    </source>
</evidence>
<dbReference type="Gene3D" id="3.30.1140.60">
    <property type="entry name" value="F-actin capping protein, alpha subunit"/>
    <property type="match status" value="1"/>
</dbReference>
<dbReference type="InterPro" id="IPR042276">
    <property type="entry name" value="CapZ_alpha/beta_2"/>
</dbReference>
<dbReference type="EMBL" id="JAIVGD010000028">
    <property type="protein sequence ID" value="KAH0739729.1"/>
    <property type="molecule type" value="Genomic_DNA"/>
</dbReference>
<accession>A0ABQ7U0C4</accession>